<evidence type="ECO:0000313" key="3">
    <source>
        <dbReference type="Proteomes" id="UP000626109"/>
    </source>
</evidence>
<protein>
    <submittedName>
        <fullName evidence="2">Uncharacterized protein</fullName>
    </submittedName>
</protein>
<keyword evidence="4" id="KW-1185">Reference proteome</keyword>
<gene>
    <name evidence="1" type="ORF">PGLA1383_LOCUS24111</name>
    <name evidence="2" type="ORF">PGLA2088_LOCUS42903</name>
</gene>
<sequence length="151" mass="17116">MYCFRPQQMPGHLPGCSYQGRVYQPGRRSQKPPRRTQVGRPRVHLSARLRIARLAVHDVNGHAAPTDYRENGLDAAAELGEDLGEPLPKRGVRERLRARLVDRRASELVAGLVRRHGDSWSDHVLQGGFHVAEGMRRLCEAFGLRPELERQ</sequence>
<dbReference type="Proteomes" id="UP000626109">
    <property type="component" value="Unassembled WGS sequence"/>
</dbReference>
<comment type="caution">
    <text evidence="2">The sequence shown here is derived from an EMBL/GenBank/DDBJ whole genome shotgun (WGS) entry which is preliminary data.</text>
</comment>
<dbReference type="Proteomes" id="UP000654075">
    <property type="component" value="Unassembled WGS sequence"/>
</dbReference>
<dbReference type="AlphaFoldDB" id="A0A813LAS9"/>
<evidence type="ECO:0000313" key="2">
    <source>
        <dbReference type="EMBL" id="CAE8723047.1"/>
    </source>
</evidence>
<reference evidence="2" key="1">
    <citation type="submission" date="2021-02" db="EMBL/GenBank/DDBJ databases">
        <authorList>
            <person name="Dougan E. K."/>
            <person name="Rhodes N."/>
            <person name="Thang M."/>
            <person name="Chan C."/>
        </authorList>
    </citation>
    <scope>NUCLEOTIDE SEQUENCE</scope>
</reference>
<name>A0A813LAS9_POLGL</name>
<evidence type="ECO:0000313" key="1">
    <source>
        <dbReference type="EMBL" id="CAE8606120.1"/>
    </source>
</evidence>
<evidence type="ECO:0000313" key="4">
    <source>
        <dbReference type="Proteomes" id="UP000654075"/>
    </source>
</evidence>
<dbReference type="EMBL" id="CAJNNV010018675">
    <property type="protein sequence ID" value="CAE8606120.1"/>
    <property type="molecule type" value="Genomic_DNA"/>
</dbReference>
<organism evidence="2 3">
    <name type="scientific">Polarella glacialis</name>
    <name type="common">Dinoflagellate</name>
    <dbReference type="NCBI Taxonomy" id="89957"/>
    <lineage>
        <taxon>Eukaryota</taxon>
        <taxon>Sar</taxon>
        <taxon>Alveolata</taxon>
        <taxon>Dinophyceae</taxon>
        <taxon>Suessiales</taxon>
        <taxon>Suessiaceae</taxon>
        <taxon>Polarella</taxon>
    </lineage>
</organism>
<accession>A0A813LAS9</accession>
<dbReference type="OrthoDB" id="10368281at2759"/>
<dbReference type="EMBL" id="CAJNNW010034525">
    <property type="protein sequence ID" value="CAE8723047.1"/>
    <property type="molecule type" value="Genomic_DNA"/>
</dbReference>
<feature type="non-terminal residue" evidence="2">
    <location>
        <position position="151"/>
    </location>
</feature>
<proteinExistence type="predicted"/>